<evidence type="ECO:0000256" key="2">
    <source>
        <dbReference type="SAM" id="SignalP"/>
    </source>
</evidence>
<name>C3ZNX9_BRAFL</name>
<proteinExistence type="predicted"/>
<dbReference type="InParanoid" id="C3ZNX9"/>
<feature type="compositionally biased region" description="Polar residues" evidence="1">
    <location>
        <begin position="630"/>
        <end position="643"/>
    </location>
</feature>
<feature type="compositionally biased region" description="Basic and acidic residues" evidence="1">
    <location>
        <begin position="557"/>
        <end position="568"/>
    </location>
</feature>
<reference evidence="3" key="1">
    <citation type="journal article" date="2008" name="Nature">
        <title>The amphioxus genome and the evolution of the chordate karyotype.</title>
        <authorList>
            <consortium name="US DOE Joint Genome Institute (JGI-PGF)"/>
            <person name="Putnam N.H."/>
            <person name="Butts T."/>
            <person name="Ferrier D.E.K."/>
            <person name="Furlong R.F."/>
            <person name="Hellsten U."/>
            <person name="Kawashima T."/>
            <person name="Robinson-Rechavi M."/>
            <person name="Shoguchi E."/>
            <person name="Terry A."/>
            <person name="Yu J.-K."/>
            <person name="Benito-Gutierrez E.L."/>
            <person name="Dubchak I."/>
            <person name="Garcia-Fernandez J."/>
            <person name="Gibson-Brown J.J."/>
            <person name="Grigoriev I.V."/>
            <person name="Horton A.C."/>
            <person name="de Jong P.J."/>
            <person name="Jurka J."/>
            <person name="Kapitonov V.V."/>
            <person name="Kohara Y."/>
            <person name="Kuroki Y."/>
            <person name="Lindquist E."/>
            <person name="Lucas S."/>
            <person name="Osoegawa K."/>
            <person name="Pennacchio L.A."/>
            <person name="Salamov A.A."/>
            <person name="Satou Y."/>
            <person name="Sauka-Spengler T."/>
            <person name="Schmutz J."/>
            <person name="Shin-I T."/>
            <person name="Toyoda A."/>
            <person name="Bronner-Fraser M."/>
            <person name="Fujiyama A."/>
            <person name="Holland L.Z."/>
            <person name="Holland P.W.H."/>
            <person name="Satoh N."/>
            <person name="Rokhsar D.S."/>
        </authorList>
    </citation>
    <scope>NUCLEOTIDE SEQUENCE [LARGE SCALE GENOMIC DNA]</scope>
    <source>
        <strain evidence="3">S238N-H82</strain>
        <tissue evidence="3">Testes</tissue>
    </source>
</reference>
<evidence type="ECO:0000313" key="3">
    <source>
        <dbReference type="EMBL" id="EEN45714.1"/>
    </source>
</evidence>
<feature type="compositionally biased region" description="Polar residues" evidence="1">
    <location>
        <begin position="569"/>
        <end position="580"/>
    </location>
</feature>
<feature type="signal peptide" evidence="2">
    <location>
        <begin position="1"/>
        <end position="17"/>
    </location>
</feature>
<feature type="compositionally biased region" description="Low complexity" evidence="1">
    <location>
        <begin position="115"/>
        <end position="130"/>
    </location>
</feature>
<evidence type="ECO:0000256" key="1">
    <source>
        <dbReference type="SAM" id="MobiDB-lite"/>
    </source>
</evidence>
<feature type="compositionally biased region" description="Polar residues" evidence="1">
    <location>
        <begin position="689"/>
        <end position="707"/>
    </location>
</feature>
<feature type="compositionally biased region" description="Basic and acidic residues" evidence="1">
    <location>
        <begin position="711"/>
        <end position="723"/>
    </location>
</feature>
<feature type="region of interest" description="Disordered" evidence="1">
    <location>
        <begin position="280"/>
        <end position="321"/>
    </location>
</feature>
<keyword evidence="2" id="KW-0732">Signal</keyword>
<feature type="compositionally biased region" description="Basic residues" evidence="1">
    <location>
        <begin position="724"/>
        <end position="744"/>
    </location>
</feature>
<sequence>MLFVLYSLLVSMSRCSAGVEEKSVWIRNQRELGSPKREVHSMRAVACREFADAMSTNSLAPEAATSTDLYNLDISRSGDTVKSTEGTLMNNENIEMKTRPLCSYVFLRNIGKHTPTATEPETITATPPTAGRDGIALHQGRHGDDVRVTGPHVERDSYVSGINDKKGQNKRGRKVTLGLEYLRKVLKITNVLDRKRRETAESSANDVTVRRSVSVRQSLISKACCRAGRHFGGNPEIANCSEASDRFVSGNIAVLTDLREICVGHFVVCCKETKQNLQTAVPSLKSGPKTAPVQQEDNRSEEETEDENPLPEPPTEQSVLTSTKSAVQLAYTCCLNGRRAAYNLAKRCEDERDVYLNRTTRGALHTAEALVGCRMEFGRCCHGQRDTLKSTGEPRSPPRKDLATLRGLQLKQHCCRQGSIQGLAPETECAQSAREFAWRPLKRFPGRRAQCSSEYKHCCALRQEQSRRVDAIRTARKRWEQRVSTPTVATPTQTSNASFKRPLQSSRYLVEKGASEEISTVMPYQHSTKKRVHVNSRRASSEDDGTAVKSEQASTEKSPKIVMDEVTRKGTSIATPSQRSQKTRGRLNQRRASSEDDIIINVGKSSRARDMDVSSKRSSLRSVALLQSGKEVSSSKNFSSTVTPYKESMEEPVGSTFMHASKEVEESSRVSQELSEKSTKTGGRDQGAATATSANSKRVESFSSQAAGSDVRVKPPSRSERSRKAARPTAKRRRRARRRHRVARTRPGPPAQLPNDAPHRRPLRLCCMHGGRVDPNVFQPRSCSREADSYARGTRLTGPVRKLCREVYEHCCQAGNETHPGHDQHPGHVGVIRSPSRMVKLDKYAKFTKLSKKKLKEICKQHDVQDLNHGKVDLHVLFRFTSSVAVVMAIRGVKTPPSNETVMIAAQQVLELPAEKKEVVTKDLEVPKGPACADCPTGE</sequence>
<feature type="region of interest" description="Disordered" evidence="1">
    <location>
        <begin position="525"/>
        <end position="759"/>
    </location>
</feature>
<protein>
    <recommendedName>
        <fullName evidence="4">Anaphylatoxin-like domain-containing protein</fullName>
    </recommendedName>
</protein>
<evidence type="ECO:0008006" key="4">
    <source>
        <dbReference type="Google" id="ProtNLM"/>
    </source>
</evidence>
<feature type="compositionally biased region" description="Basic and acidic residues" evidence="1">
    <location>
        <begin position="660"/>
        <end position="683"/>
    </location>
</feature>
<organism>
    <name type="scientific">Branchiostoma floridae</name>
    <name type="common">Florida lancelet</name>
    <name type="synonym">Amphioxus</name>
    <dbReference type="NCBI Taxonomy" id="7739"/>
    <lineage>
        <taxon>Eukaryota</taxon>
        <taxon>Metazoa</taxon>
        <taxon>Chordata</taxon>
        <taxon>Cephalochordata</taxon>
        <taxon>Leptocardii</taxon>
        <taxon>Amphioxiformes</taxon>
        <taxon>Branchiostomatidae</taxon>
        <taxon>Branchiostoma</taxon>
    </lineage>
</organism>
<feature type="compositionally biased region" description="Basic residues" evidence="1">
    <location>
        <begin position="527"/>
        <end position="536"/>
    </location>
</feature>
<dbReference type="AlphaFoldDB" id="C3ZNX9"/>
<gene>
    <name evidence="3" type="ORF">BRAFLDRAFT_100830</name>
</gene>
<dbReference type="EMBL" id="GG666654">
    <property type="protein sequence ID" value="EEN45714.1"/>
    <property type="molecule type" value="Genomic_DNA"/>
</dbReference>
<feature type="compositionally biased region" description="Acidic residues" evidence="1">
    <location>
        <begin position="299"/>
        <end position="309"/>
    </location>
</feature>
<feature type="region of interest" description="Disordered" evidence="1">
    <location>
        <begin position="115"/>
        <end position="149"/>
    </location>
</feature>
<feature type="chain" id="PRO_5002936677" description="Anaphylatoxin-like domain-containing protein" evidence="2">
    <location>
        <begin position="18"/>
        <end position="939"/>
    </location>
</feature>
<accession>C3ZNX9</accession>
<feature type="region of interest" description="Disordered" evidence="1">
    <location>
        <begin position="482"/>
        <end position="501"/>
    </location>
</feature>